<evidence type="ECO:0000313" key="2">
    <source>
        <dbReference type="Ensembl" id="ENSSFAP00005001522.1"/>
    </source>
</evidence>
<dbReference type="Gene3D" id="1.10.8.10">
    <property type="entry name" value="DNA helicase RuvA subunit, C-terminal domain"/>
    <property type="match status" value="1"/>
</dbReference>
<reference evidence="2" key="1">
    <citation type="submission" date="2019-06" db="EMBL/GenBank/DDBJ databases">
        <authorList>
            <consortium name="Wellcome Sanger Institute Data Sharing"/>
        </authorList>
    </citation>
    <scope>NUCLEOTIDE SEQUENCE [LARGE SCALE GENOMIC DNA]</scope>
</reference>
<proteinExistence type="predicted"/>
<sequence>MKFPEVPEGVVSQCVLQNNNNHRRVLPVLVPGQSRLPVRRRGEPPILRRPRLHQLRNHMTQLNLGLEPQNVHVAPARDGLRMNGSRTLAHSVTEPQSAPVRGALLPRRVRRDGAHARSQQPPQHLGLYRSASKDPPWGASRRRASTPSP</sequence>
<protein>
    <submittedName>
        <fullName evidence="2">Uncharacterized protein</fullName>
    </submittedName>
</protein>
<evidence type="ECO:0000313" key="3">
    <source>
        <dbReference type="Proteomes" id="UP000472267"/>
    </source>
</evidence>
<dbReference type="Ensembl" id="ENSSFAT00005001621.1">
    <property type="protein sequence ID" value="ENSSFAP00005001522.1"/>
    <property type="gene ID" value="ENSSFAG00005001088.1"/>
</dbReference>
<dbReference type="AlphaFoldDB" id="A0A672F7I6"/>
<dbReference type="Proteomes" id="UP000472267">
    <property type="component" value="Chromosome 15"/>
</dbReference>
<feature type="region of interest" description="Disordered" evidence="1">
    <location>
        <begin position="110"/>
        <end position="149"/>
    </location>
</feature>
<reference evidence="2" key="3">
    <citation type="submission" date="2025-09" db="UniProtKB">
        <authorList>
            <consortium name="Ensembl"/>
        </authorList>
    </citation>
    <scope>IDENTIFICATION</scope>
</reference>
<evidence type="ECO:0000256" key="1">
    <source>
        <dbReference type="SAM" id="MobiDB-lite"/>
    </source>
</evidence>
<reference evidence="2" key="2">
    <citation type="submission" date="2025-08" db="UniProtKB">
        <authorList>
            <consortium name="Ensembl"/>
        </authorList>
    </citation>
    <scope>IDENTIFICATION</scope>
</reference>
<dbReference type="GO" id="GO:0043123">
    <property type="term" value="P:positive regulation of canonical NF-kappaB signal transduction"/>
    <property type="evidence" value="ECO:0007669"/>
    <property type="project" value="TreeGrafter"/>
</dbReference>
<keyword evidence="3" id="KW-1185">Reference proteome</keyword>
<feature type="compositionally biased region" description="Basic residues" evidence="1">
    <location>
        <begin position="140"/>
        <end position="149"/>
    </location>
</feature>
<dbReference type="PANTHER" id="PTHR46253:SF1">
    <property type="entry name" value="TAB2"/>
    <property type="match status" value="1"/>
</dbReference>
<dbReference type="InParanoid" id="A0A672F7I6"/>
<accession>A0A672F7I6</accession>
<dbReference type="PANTHER" id="PTHR46253">
    <property type="entry name" value="TGF-BETA-ACTIVATED KINASE 1 AND MAP3K7-BINDING PROTEIN TAB"/>
    <property type="match status" value="1"/>
</dbReference>
<organism evidence="2 3">
    <name type="scientific">Salarias fasciatus</name>
    <name type="common">Jewelled blenny</name>
    <name type="synonym">Blennius fasciatus</name>
    <dbReference type="NCBI Taxonomy" id="181472"/>
    <lineage>
        <taxon>Eukaryota</taxon>
        <taxon>Metazoa</taxon>
        <taxon>Chordata</taxon>
        <taxon>Craniata</taxon>
        <taxon>Vertebrata</taxon>
        <taxon>Euteleostomi</taxon>
        <taxon>Actinopterygii</taxon>
        <taxon>Neopterygii</taxon>
        <taxon>Teleostei</taxon>
        <taxon>Neoteleostei</taxon>
        <taxon>Acanthomorphata</taxon>
        <taxon>Ovalentaria</taxon>
        <taxon>Blenniimorphae</taxon>
        <taxon>Blenniiformes</taxon>
        <taxon>Blennioidei</taxon>
        <taxon>Blenniidae</taxon>
        <taxon>Salariinae</taxon>
        <taxon>Salarias</taxon>
    </lineage>
</organism>
<name>A0A672F7I6_SALFA</name>